<proteinExistence type="predicted"/>
<protein>
    <submittedName>
        <fullName evidence="1">Uncharacterized protein</fullName>
    </submittedName>
</protein>
<keyword evidence="2" id="KW-1185">Reference proteome</keyword>
<accession>A0A162R947</accession>
<name>A0A162R947_MUCCL</name>
<reference evidence="1 2" key="1">
    <citation type="submission" date="2015-06" db="EMBL/GenBank/DDBJ databases">
        <title>Expansion of signal transduction pathways in fungi by whole-genome duplication.</title>
        <authorList>
            <consortium name="DOE Joint Genome Institute"/>
            <person name="Corrochano L.M."/>
            <person name="Kuo A."/>
            <person name="Marcet-Houben M."/>
            <person name="Polaino S."/>
            <person name="Salamov A."/>
            <person name="Villalobos J.M."/>
            <person name="Alvarez M.I."/>
            <person name="Avalos J."/>
            <person name="Benito E.P."/>
            <person name="Benoit I."/>
            <person name="Burger G."/>
            <person name="Camino L.P."/>
            <person name="Canovas D."/>
            <person name="Cerda-Olmedo E."/>
            <person name="Cheng J.-F."/>
            <person name="Dominguez A."/>
            <person name="Elias M."/>
            <person name="Eslava A.P."/>
            <person name="Glaser F."/>
            <person name="Grimwood J."/>
            <person name="Gutierrez G."/>
            <person name="Heitman J."/>
            <person name="Henrissat B."/>
            <person name="Iturriaga E.A."/>
            <person name="Lang B.F."/>
            <person name="Lavin J.L."/>
            <person name="Lee S."/>
            <person name="Li W."/>
            <person name="Lindquist E."/>
            <person name="Lopez-Garcia S."/>
            <person name="Luque E.M."/>
            <person name="Marcos A.T."/>
            <person name="Martin J."/>
            <person name="Mccluskey K."/>
            <person name="Medina H.R."/>
            <person name="Miralles-Duran A."/>
            <person name="Miyazaki A."/>
            <person name="Munoz-Torres E."/>
            <person name="Oguiza J.A."/>
            <person name="Ohm R."/>
            <person name="Olmedo M."/>
            <person name="Orejas M."/>
            <person name="Ortiz-Castellanos L."/>
            <person name="Pisabarro A.G."/>
            <person name="Rodriguez-Romero J."/>
            <person name="Ruiz-Herrera J."/>
            <person name="Ruiz-Vazquez R."/>
            <person name="Sanz C."/>
            <person name="Schackwitz W."/>
            <person name="Schmutz J."/>
            <person name="Shahriari M."/>
            <person name="Shelest E."/>
            <person name="Silva-Franco F."/>
            <person name="Soanes D."/>
            <person name="Syed K."/>
            <person name="Tagua V.G."/>
            <person name="Talbot N.J."/>
            <person name="Thon M."/>
            <person name="De Vries R.P."/>
            <person name="Wiebenga A."/>
            <person name="Yadav J.S."/>
            <person name="Braun E.L."/>
            <person name="Baker S."/>
            <person name="Garre V."/>
            <person name="Horwitz B."/>
            <person name="Torres-Martinez S."/>
            <person name="Idnurm A."/>
            <person name="Herrera-Estrella A."/>
            <person name="Gabaldon T."/>
            <person name="Grigoriev I.V."/>
        </authorList>
    </citation>
    <scope>NUCLEOTIDE SEQUENCE [LARGE SCALE GENOMIC DNA]</scope>
    <source>
        <strain evidence="1 2">CBS 277.49</strain>
    </source>
</reference>
<dbReference type="VEuPathDB" id="FungiDB:MUCCIDRAFT_110280"/>
<gene>
    <name evidence="1" type="ORF">MUCCIDRAFT_110280</name>
</gene>
<dbReference type="OrthoDB" id="2226573at2759"/>
<organism evidence="1 2">
    <name type="scientific">Mucor lusitanicus CBS 277.49</name>
    <dbReference type="NCBI Taxonomy" id="747725"/>
    <lineage>
        <taxon>Eukaryota</taxon>
        <taxon>Fungi</taxon>
        <taxon>Fungi incertae sedis</taxon>
        <taxon>Mucoromycota</taxon>
        <taxon>Mucoromycotina</taxon>
        <taxon>Mucoromycetes</taxon>
        <taxon>Mucorales</taxon>
        <taxon>Mucorineae</taxon>
        <taxon>Mucoraceae</taxon>
        <taxon>Mucor</taxon>
    </lineage>
</organism>
<dbReference type="AlphaFoldDB" id="A0A162R947"/>
<evidence type="ECO:0000313" key="2">
    <source>
        <dbReference type="Proteomes" id="UP000077051"/>
    </source>
</evidence>
<sequence length="101" mass="10885">MNICVSSRDKLTKDKAAGILVTPSARKERAIKKPSKSNSLGTIIGRCTRSCLSTLNKSSYFKKVLGMNITIGLSDPSDASHMNMFSSSKAQAGIQELFSID</sequence>
<evidence type="ECO:0000313" key="1">
    <source>
        <dbReference type="EMBL" id="OAD03419.1"/>
    </source>
</evidence>
<dbReference type="Proteomes" id="UP000077051">
    <property type="component" value="Unassembled WGS sequence"/>
</dbReference>
<dbReference type="EMBL" id="AMYB01000004">
    <property type="protein sequence ID" value="OAD03419.1"/>
    <property type="molecule type" value="Genomic_DNA"/>
</dbReference>
<comment type="caution">
    <text evidence="1">The sequence shown here is derived from an EMBL/GenBank/DDBJ whole genome shotgun (WGS) entry which is preliminary data.</text>
</comment>